<keyword evidence="6" id="KW-1185">Reference proteome</keyword>
<dbReference type="InterPro" id="IPR011991">
    <property type="entry name" value="ArsR-like_HTH"/>
</dbReference>
<dbReference type="PROSITE" id="PS50987">
    <property type="entry name" value="HTH_ARSR_2"/>
    <property type="match status" value="1"/>
</dbReference>
<dbReference type="RefSeq" id="WP_264225805.1">
    <property type="nucleotide sequence ID" value="NZ_CP107716.1"/>
</dbReference>
<evidence type="ECO:0000313" key="6">
    <source>
        <dbReference type="Proteomes" id="UP001163882"/>
    </source>
</evidence>
<evidence type="ECO:0000313" key="5">
    <source>
        <dbReference type="EMBL" id="UYQ72165.1"/>
    </source>
</evidence>
<name>A0ABY6ISI8_9HYPH</name>
<dbReference type="InterPro" id="IPR001845">
    <property type="entry name" value="HTH_ArsR_DNA-bd_dom"/>
</dbReference>
<evidence type="ECO:0000256" key="2">
    <source>
        <dbReference type="ARBA" id="ARBA00023125"/>
    </source>
</evidence>
<dbReference type="EMBL" id="CP107716">
    <property type="protein sequence ID" value="UYQ72165.1"/>
    <property type="molecule type" value="Genomic_DNA"/>
</dbReference>
<accession>A0ABY6ISI8</accession>
<gene>
    <name evidence="5" type="ORF">OF122_19365</name>
</gene>
<dbReference type="Proteomes" id="UP001163882">
    <property type="component" value="Chromosome"/>
</dbReference>
<dbReference type="InterPro" id="IPR051081">
    <property type="entry name" value="HTH_MetalResp_TranReg"/>
</dbReference>
<keyword evidence="3" id="KW-0804">Transcription</keyword>
<dbReference type="SUPFAM" id="SSF46785">
    <property type="entry name" value="Winged helix' DNA-binding domain"/>
    <property type="match status" value="1"/>
</dbReference>
<keyword evidence="1" id="KW-0805">Transcription regulation</keyword>
<dbReference type="PANTHER" id="PTHR33154:SF33">
    <property type="entry name" value="TRANSCRIPTIONAL REPRESSOR SDPR"/>
    <property type="match status" value="1"/>
</dbReference>
<keyword evidence="2" id="KW-0238">DNA-binding</keyword>
<reference evidence="5" key="1">
    <citation type="submission" date="2022-10" db="EMBL/GenBank/DDBJ databases">
        <title>YIM 151497 complete genome.</title>
        <authorList>
            <person name="Chen X."/>
        </authorList>
    </citation>
    <scope>NUCLEOTIDE SEQUENCE</scope>
    <source>
        <strain evidence="5">YIM 151497</strain>
    </source>
</reference>
<dbReference type="InterPro" id="IPR036390">
    <property type="entry name" value="WH_DNA-bd_sf"/>
</dbReference>
<dbReference type="Gene3D" id="1.10.10.10">
    <property type="entry name" value="Winged helix-like DNA-binding domain superfamily/Winged helix DNA-binding domain"/>
    <property type="match status" value="1"/>
</dbReference>
<evidence type="ECO:0000256" key="3">
    <source>
        <dbReference type="ARBA" id="ARBA00023163"/>
    </source>
</evidence>
<evidence type="ECO:0000256" key="1">
    <source>
        <dbReference type="ARBA" id="ARBA00023015"/>
    </source>
</evidence>
<feature type="domain" description="HTH arsR-type" evidence="4">
    <location>
        <begin position="1"/>
        <end position="101"/>
    </location>
</feature>
<dbReference type="SMART" id="SM00418">
    <property type="entry name" value="HTH_ARSR"/>
    <property type="match status" value="1"/>
</dbReference>
<organism evidence="5 6">
    <name type="scientific">Pelagibacterium flavum</name>
    <dbReference type="NCBI Taxonomy" id="2984530"/>
    <lineage>
        <taxon>Bacteria</taxon>
        <taxon>Pseudomonadati</taxon>
        <taxon>Pseudomonadota</taxon>
        <taxon>Alphaproteobacteria</taxon>
        <taxon>Hyphomicrobiales</taxon>
        <taxon>Devosiaceae</taxon>
        <taxon>Pelagibacterium</taxon>
    </lineage>
</organism>
<dbReference type="CDD" id="cd00090">
    <property type="entry name" value="HTH_ARSR"/>
    <property type="match status" value="1"/>
</dbReference>
<dbReference type="InterPro" id="IPR036388">
    <property type="entry name" value="WH-like_DNA-bd_sf"/>
</dbReference>
<proteinExistence type="predicted"/>
<evidence type="ECO:0000259" key="4">
    <source>
        <dbReference type="PROSITE" id="PS50987"/>
    </source>
</evidence>
<sequence length="102" mass="11648">MTTDDETLNRLFRALGDTTRRIIIAELARRDRQSLFELFTRVVTNHGIGQTRQGFSRHLATLEEAGLIEIEWQGTTKLHSLNTAPIAALQAGWLQSFMEEHQ</sequence>
<protein>
    <submittedName>
        <fullName evidence="5">ArsR family transcriptional regulator</fullName>
    </submittedName>
</protein>
<dbReference type="PANTHER" id="PTHR33154">
    <property type="entry name" value="TRANSCRIPTIONAL REGULATOR, ARSR FAMILY"/>
    <property type="match status" value="1"/>
</dbReference>